<keyword evidence="5" id="KW-0720">Serine protease</keyword>
<dbReference type="Proteomes" id="UP000287996">
    <property type="component" value="Unassembled WGS sequence"/>
</dbReference>
<name>A0A432ZUM7_9GAMM</name>
<dbReference type="InterPro" id="IPR004634">
    <property type="entry name" value="Pept_S49_pIV"/>
</dbReference>
<evidence type="ECO:0000256" key="3">
    <source>
        <dbReference type="ARBA" id="ARBA00022670"/>
    </source>
</evidence>
<comment type="caution">
    <text evidence="10">The sequence shown here is derived from an EMBL/GenBank/DDBJ whole genome shotgun (WGS) entry which is preliminary data.</text>
</comment>
<keyword evidence="8" id="KW-1133">Transmembrane helix</keyword>
<dbReference type="CDD" id="cd07018">
    <property type="entry name" value="S49_SppA_67K_type"/>
    <property type="match status" value="1"/>
</dbReference>
<dbReference type="PIRSF" id="PIRSF001217">
    <property type="entry name" value="Protease_4_SppA"/>
    <property type="match status" value="1"/>
</dbReference>
<comment type="similarity">
    <text evidence="2">Belongs to the peptidase S49 family.</text>
</comment>
<keyword evidence="6 8" id="KW-0472">Membrane</keyword>
<feature type="transmembrane region" description="Helical" evidence="8">
    <location>
        <begin position="18"/>
        <end position="37"/>
    </location>
</feature>
<dbReference type="AlphaFoldDB" id="A0A432ZUM7"/>
<dbReference type="OrthoDB" id="9764363at2"/>
<dbReference type="InterPro" id="IPR002142">
    <property type="entry name" value="Peptidase_S49"/>
</dbReference>
<dbReference type="PANTHER" id="PTHR33209">
    <property type="entry name" value="PROTEASE 4"/>
    <property type="match status" value="1"/>
</dbReference>
<feature type="active site" description="Proton donor/acceptor" evidence="7">
    <location>
        <position position="199"/>
    </location>
</feature>
<dbReference type="Pfam" id="PF01343">
    <property type="entry name" value="Peptidase_S49"/>
    <property type="match status" value="2"/>
</dbReference>
<dbReference type="CDD" id="cd07023">
    <property type="entry name" value="S49_Sppa_N_C"/>
    <property type="match status" value="1"/>
</dbReference>
<dbReference type="InterPro" id="IPR047272">
    <property type="entry name" value="S49_SppA_C"/>
</dbReference>
<comment type="subcellular location">
    <subcellularLocation>
        <location evidence="1">Membrane</location>
    </subcellularLocation>
</comment>
<sequence length="614" mass="67846">MRAMFGYLWRFINGIRRVIVNLVFFSVLAAVLIFLFHDEEPIVVPDNAILEVNPVGTLVEELTYKDPLAQFFDRAFHQQDDRPEVLVTDLVKSIENATNDERIGAIHLDLSALFPSGINKLKMVGQALQKFREAGKLVIASGDFYNQQQYYLASYADKVYLNPMGSVELDGFNYTQLYFKDLLDKLKINPHIFKAGKYKSAVEPFIRNNMSDEAREANQALYGEMWQSFVADIEANRDISPMITSGSLSDYETAFTEANADTAKMALNTGLVDALLTRSELRAELINLSGYDEDEESYRKIGFQQYLHAPSVEQILPDKDKPQIAVVVARGQIVNGSMKPGMIGGDSTAALLRKARLDENTKAVVLRIDSPGGSSFASEIIRQEVLELKKAGIPVIASMSSVAASGGYWIAASADQIWAAPTTITGSIGVFGMFFTVEDSLNAIGVHADTVQTTDMQPITNVTALPEQQQAILQRSVENAYQKFLNIVADGRGMSVEAVDDIAQGRVWTGRQALERGLVDHLGDYDDAIQAAAKLAELDDYRVKTIKQDVSTRFKWMMELSSVASTLLPDAGQANANNWLVQQAQQLFDSAAPLGHFNDPQGVYSYCALCLQPR</sequence>
<evidence type="ECO:0000313" key="10">
    <source>
        <dbReference type="EMBL" id="RUO81561.1"/>
    </source>
</evidence>
<dbReference type="GO" id="GO:0016020">
    <property type="term" value="C:membrane"/>
    <property type="evidence" value="ECO:0007669"/>
    <property type="project" value="UniProtKB-SubCell"/>
</dbReference>
<evidence type="ECO:0000256" key="1">
    <source>
        <dbReference type="ARBA" id="ARBA00004370"/>
    </source>
</evidence>
<dbReference type="PANTHER" id="PTHR33209:SF1">
    <property type="entry name" value="PEPTIDASE S49 DOMAIN-CONTAINING PROTEIN"/>
    <property type="match status" value="1"/>
</dbReference>
<dbReference type="EMBL" id="PIQH01000001">
    <property type="protein sequence ID" value="RUO81561.1"/>
    <property type="molecule type" value="Genomic_DNA"/>
</dbReference>
<accession>A0A432ZUM7</accession>
<organism evidence="10 11">
    <name type="scientific">Idiomarina tyrosinivorans</name>
    <dbReference type="NCBI Taxonomy" id="1445662"/>
    <lineage>
        <taxon>Bacteria</taxon>
        <taxon>Pseudomonadati</taxon>
        <taxon>Pseudomonadota</taxon>
        <taxon>Gammaproteobacteria</taxon>
        <taxon>Alteromonadales</taxon>
        <taxon>Idiomarinaceae</taxon>
        <taxon>Idiomarina</taxon>
    </lineage>
</organism>
<dbReference type="NCBIfam" id="TIGR00705">
    <property type="entry name" value="SppA_67K"/>
    <property type="match status" value="1"/>
</dbReference>
<feature type="active site" description="Nucleophile" evidence="7">
    <location>
        <position position="405"/>
    </location>
</feature>
<keyword evidence="3" id="KW-0645">Protease</keyword>
<evidence type="ECO:0000256" key="4">
    <source>
        <dbReference type="ARBA" id="ARBA00022801"/>
    </source>
</evidence>
<feature type="domain" description="Peptidase S49" evidence="9">
    <location>
        <begin position="388"/>
        <end position="538"/>
    </location>
</feature>
<dbReference type="InterPro" id="IPR029045">
    <property type="entry name" value="ClpP/crotonase-like_dom_sf"/>
</dbReference>
<gene>
    <name evidence="10" type="primary">sppA</name>
    <name evidence="10" type="ORF">CWI84_00890</name>
</gene>
<dbReference type="GO" id="GO:0006465">
    <property type="term" value="P:signal peptide processing"/>
    <property type="evidence" value="ECO:0007669"/>
    <property type="project" value="InterPro"/>
</dbReference>
<evidence type="ECO:0000259" key="9">
    <source>
        <dbReference type="Pfam" id="PF01343"/>
    </source>
</evidence>
<evidence type="ECO:0000256" key="7">
    <source>
        <dbReference type="PIRSR" id="PIRSR001217-1"/>
    </source>
</evidence>
<evidence type="ECO:0000256" key="2">
    <source>
        <dbReference type="ARBA" id="ARBA00008683"/>
    </source>
</evidence>
<dbReference type="InterPro" id="IPR047217">
    <property type="entry name" value="S49_SppA_67K_type_N"/>
</dbReference>
<evidence type="ECO:0000256" key="8">
    <source>
        <dbReference type="SAM" id="Phobius"/>
    </source>
</evidence>
<keyword evidence="8" id="KW-0812">Transmembrane</keyword>
<reference evidence="10 11" key="1">
    <citation type="journal article" date="2011" name="Front. Microbiol.">
        <title>Genomic signatures of strain selection and enhancement in Bacillus atrophaeus var. globigii, a historical biowarfare simulant.</title>
        <authorList>
            <person name="Gibbons H.S."/>
            <person name="Broomall S.M."/>
            <person name="McNew L.A."/>
            <person name="Daligault H."/>
            <person name="Chapman C."/>
            <person name="Bruce D."/>
            <person name="Karavis M."/>
            <person name="Krepps M."/>
            <person name="McGregor P.A."/>
            <person name="Hong C."/>
            <person name="Park K.H."/>
            <person name="Akmal A."/>
            <person name="Feldman A."/>
            <person name="Lin J.S."/>
            <person name="Chang W.E."/>
            <person name="Higgs B.W."/>
            <person name="Demirev P."/>
            <person name="Lindquist J."/>
            <person name="Liem A."/>
            <person name="Fochler E."/>
            <person name="Read T.D."/>
            <person name="Tapia R."/>
            <person name="Johnson S."/>
            <person name="Bishop-Lilly K.A."/>
            <person name="Detter C."/>
            <person name="Han C."/>
            <person name="Sozhamannan S."/>
            <person name="Rosenzweig C.N."/>
            <person name="Skowronski E.W."/>
        </authorList>
    </citation>
    <scope>NUCLEOTIDE SEQUENCE [LARGE SCALE GENOMIC DNA]</scope>
    <source>
        <strain evidence="10 11">CC-PW-9</strain>
    </source>
</reference>
<keyword evidence="11" id="KW-1185">Reference proteome</keyword>
<evidence type="ECO:0000256" key="6">
    <source>
        <dbReference type="ARBA" id="ARBA00023136"/>
    </source>
</evidence>
<evidence type="ECO:0000256" key="5">
    <source>
        <dbReference type="ARBA" id="ARBA00022825"/>
    </source>
</evidence>
<dbReference type="InterPro" id="IPR004635">
    <property type="entry name" value="Pept_S49_SppA"/>
</dbReference>
<evidence type="ECO:0000313" key="11">
    <source>
        <dbReference type="Proteomes" id="UP000287996"/>
    </source>
</evidence>
<feature type="domain" description="Peptidase S49" evidence="9">
    <location>
        <begin position="131"/>
        <end position="283"/>
    </location>
</feature>
<keyword evidence="4" id="KW-0378">Hydrolase</keyword>
<dbReference type="GO" id="GO:0008236">
    <property type="term" value="F:serine-type peptidase activity"/>
    <property type="evidence" value="ECO:0007669"/>
    <property type="project" value="UniProtKB-KW"/>
</dbReference>
<dbReference type="Gene3D" id="3.90.226.10">
    <property type="entry name" value="2-enoyl-CoA Hydratase, Chain A, domain 1"/>
    <property type="match status" value="4"/>
</dbReference>
<dbReference type="NCBIfam" id="TIGR00706">
    <property type="entry name" value="SppA_dom"/>
    <property type="match status" value="1"/>
</dbReference>
<dbReference type="SUPFAM" id="SSF52096">
    <property type="entry name" value="ClpP/crotonase"/>
    <property type="match status" value="2"/>
</dbReference>
<protein>
    <submittedName>
        <fullName evidence="10">Signal peptide peptidase SppA</fullName>
    </submittedName>
</protein>
<proteinExistence type="inferred from homology"/>